<organism evidence="8 9">
    <name type="scientific">Janthinobacterium fluminis</name>
    <dbReference type="NCBI Taxonomy" id="2987524"/>
    <lineage>
        <taxon>Bacteria</taxon>
        <taxon>Pseudomonadati</taxon>
        <taxon>Pseudomonadota</taxon>
        <taxon>Betaproteobacteria</taxon>
        <taxon>Burkholderiales</taxon>
        <taxon>Oxalobacteraceae</taxon>
        <taxon>Janthinobacterium</taxon>
    </lineage>
</organism>
<comment type="catalytic activity">
    <reaction evidence="1 6">
        <text>Cleavage of hydrophobic, N-terminal signal or leader sequences from secreted and periplasmic proteins.</text>
        <dbReference type="EC" id="3.4.21.89"/>
    </reaction>
</comment>
<dbReference type="InterPro" id="IPR019533">
    <property type="entry name" value="Peptidase_S26"/>
</dbReference>
<feature type="transmembrane region" description="Helical" evidence="6">
    <location>
        <begin position="34"/>
        <end position="56"/>
    </location>
</feature>
<dbReference type="EC" id="3.4.21.89" evidence="3 6"/>
<comment type="caution">
    <text evidence="8">The sequence shown here is derived from an EMBL/GenBank/DDBJ whole genome shotgun (WGS) entry which is preliminary data.</text>
</comment>
<evidence type="ECO:0000259" key="7">
    <source>
        <dbReference type="Pfam" id="PF10502"/>
    </source>
</evidence>
<dbReference type="PANTHER" id="PTHR43390:SF1">
    <property type="entry name" value="CHLOROPLAST PROCESSING PEPTIDASE"/>
    <property type="match status" value="1"/>
</dbReference>
<sequence>MHTTHQARKPALAALMSLVLPGYGQLYNGEVNKAIWLFLTVAGFSQPVLVLAALYLPGAAMMPALLLALLLTLALWLYGIADAWRTARRLDNYTPQAWQLSGTYMLVLVLCDLIVLPLLVNYLRSHQVASYRVPSNSMAPGVLPGDYFFADKRYNCPACKQQVRRGDIALFVYPNDRTQIYIKRIIGLPGDHVQIQGTRVSVNGVALTTQAHETDGATATTEQSGGRQWQAHWNHGTAALPDADTTVAAGQVLVLGDNRNVSADSRHYGTVPLQDVVGKAHQVWFSSGAEGIRWSRLGKLLE</sequence>
<gene>
    <name evidence="8" type="primary">lepB</name>
    <name evidence="8" type="ORF">OIK44_12330</name>
</gene>
<evidence type="ECO:0000256" key="2">
    <source>
        <dbReference type="ARBA" id="ARBA00009370"/>
    </source>
</evidence>
<dbReference type="InterPro" id="IPR036286">
    <property type="entry name" value="LexA/Signal_pep-like_sf"/>
</dbReference>
<dbReference type="SUPFAM" id="SSF51306">
    <property type="entry name" value="LexA/Signal peptidase"/>
    <property type="match status" value="1"/>
</dbReference>
<dbReference type="RefSeq" id="WP_273671048.1">
    <property type="nucleotide sequence ID" value="NZ_JAQQXR010000004.1"/>
</dbReference>
<dbReference type="PROSITE" id="PS00760">
    <property type="entry name" value="SPASE_I_2"/>
    <property type="match status" value="1"/>
</dbReference>
<keyword evidence="6" id="KW-1133">Transmembrane helix</keyword>
<dbReference type="PANTHER" id="PTHR43390">
    <property type="entry name" value="SIGNAL PEPTIDASE I"/>
    <property type="match status" value="1"/>
</dbReference>
<feature type="transmembrane region" description="Helical" evidence="6">
    <location>
        <begin position="101"/>
        <end position="123"/>
    </location>
</feature>
<dbReference type="PROSITE" id="PS00761">
    <property type="entry name" value="SPASE_I_3"/>
    <property type="match status" value="1"/>
</dbReference>
<name>A0ABT5K080_9BURK</name>
<keyword evidence="5 6" id="KW-0378">Hydrolase</keyword>
<evidence type="ECO:0000256" key="6">
    <source>
        <dbReference type="RuleBase" id="RU362042"/>
    </source>
</evidence>
<dbReference type="InterPro" id="IPR019758">
    <property type="entry name" value="Pept_S26A_signal_pept_1_CS"/>
</dbReference>
<keyword evidence="6" id="KW-0645">Protease</keyword>
<dbReference type="EMBL" id="JAQQXR010000004">
    <property type="protein sequence ID" value="MDC8758373.1"/>
    <property type="molecule type" value="Genomic_DNA"/>
</dbReference>
<accession>A0ABT5K080</accession>
<dbReference type="PRINTS" id="PR00727">
    <property type="entry name" value="LEADERPTASE"/>
</dbReference>
<evidence type="ECO:0000313" key="9">
    <source>
        <dbReference type="Proteomes" id="UP001221208"/>
    </source>
</evidence>
<dbReference type="Gene3D" id="2.10.109.10">
    <property type="entry name" value="Umud Fragment, subunit A"/>
    <property type="match status" value="1"/>
</dbReference>
<protein>
    <recommendedName>
        <fullName evidence="4 6">Signal peptidase I</fullName>
        <ecNumber evidence="3 6">3.4.21.89</ecNumber>
    </recommendedName>
</protein>
<dbReference type="InterPro" id="IPR019757">
    <property type="entry name" value="Pept_S26A_signal_pept_1_Lys-AS"/>
</dbReference>
<reference evidence="8 9" key="1">
    <citation type="submission" date="2022-10" db="EMBL/GenBank/DDBJ databases">
        <title>Janthinobacterium sp. hw3 Genome sequencing.</title>
        <authorList>
            <person name="Park S."/>
        </authorList>
    </citation>
    <scope>NUCLEOTIDE SEQUENCE [LARGE SCALE GENOMIC DNA]</scope>
    <source>
        <strain evidence="9">hw3</strain>
    </source>
</reference>
<comment type="similarity">
    <text evidence="2 6">Belongs to the peptidase S26 family.</text>
</comment>
<dbReference type="GO" id="GO:0009003">
    <property type="term" value="F:signal peptidase activity"/>
    <property type="evidence" value="ECO:0007669"/>
    <property type="project" value="UniProtKB-EC"/>
</dbReference>
<feature type="transmembrane region" description="Helical" evidence="6">
    <location>
        <begin position="63"/>
        <end position="81"/>
    </location>
</feature>
<proteinExistence type="inferred from homology"/>
<dbReference type="Pfam" id="PF10502">
    <property type="entry name" value="Peptidase_S26"/>
    <property type="match status" value="1"/>
</dbReference>
<feature type="domain" description="Peptidase S26" evidence="7">
    <location>
        <begin position="114"/>
        <end position="284"/>
    </location>
</feature>
<comment type="caution">
    <text evidence="6">Lacks conserved residue(s) required for the propagation of feature annotation.</text>
</comment>
<comment type="subcellular location">
    <subcellularLocation>
        <location evidence="6">Membrane</location>
        <topology evidence="6">Single-pass type II membrane protein</topology>
    </subcellularLocation>
</comment>
<dbReference type="CDD" id="cd06530">
    <property type="entry name" value="S26_SPase_I"/>
    <property type="match status" value="1"/>
</dbReference>
<dbReference type="NCBIfam" id="TIGR02227">
    <property type="entry name" value="sigpep_I_bact"/>
    <property type="match status" value="1"/>
</dbReference>
<keyword evidence="6" id="KW-0472">Membrane</keyword>
<dbReference type="InterPro" id="IPR000223">
    <property type="entry name" value="Pept_S26A_signal_pept_1"/>
</dbReference>
<evidence type="ECO:0000313" key="8">
    <source>
        <dbReference type="EMBL" id="MDC8758373.1"/>
    </source>
</evidence>
<evidence type="ECO:0000256" key="4">
    <source>
        <dbReference type="ARBA" id="ARBA00019232"/>
    </source>
</evidence>
<keyword evidence="6" id="KW-0812">Transmembrane</keyword>
<evidence type="ECO:0000256" key="3">
    <source>
        <dbReference type="ARBA" id="ARBA00013208"/>
    </source>
</evidence>
<evidence type="ECO:0000256" key="1">
    <source>
        <dbReference type="ARBA" id="ARBA00000677"/>
    </source>
</evidence>
<evidence type="ECO:0000256" key="5">
    <source>
        <dbReference type="ARBA" id="ARBA00022801"/>
    </source>
</evidence>
<keyword evidence="9" id="KW-1185">Reference proteome</keyword>
<dbReference type="Proteomes" id="UP001221208">
    <property type="component" value="Unassembled WGS sequence"/>
</dbReference>